<reference evidence="3" key="1">
    <citation type="submission" date="2016-10" db="EMBL/GenBank/DDBJ databases">
        <authorList>
            <person name="Varghese N."/>
            <person name="Submissions S."/>
        </authorList>
    </citation>
    <scope>NUCLEOTIDE SEQUENCE [LARGE SCALE GENOMIC DNA]</scope>
    <source>
        <strain evidence="3">DSM 25329</strain>
    </source>
</reference>
<dbReference type="Pfam" id="PF05685">
    <property type="entry name" value="Uma2"/>
    <property type="match status" value="1"/>
</dbReference>
<dbReference type="GO" id="GO:0004519">
    <property type="term" value="F:endonuclease activity"/>
    <property type="evidence" value="ECO:0007669"/>
    <property type="project" value="UniProtKB-KW"/>
</dbReference>
<feature type="domain" description="Putative restriction endonuclease" evidence="1">
    <location>
        <begin position="12"/>
        <end position="161"/>
    </location>
</feature>
<dbReference type="AlphaFoldDB" id="A0A1G7HY29"/>
<keyword evidence="2" id="KW-0378">Hydrolase</keyword>
<keyword evidence="2" id="KW-0540">Nuclease</keyword>
<dbReference type="InterPro" id="IPR012296">
    <property type="entry name" value="Nuclease_put_TT1808"/>
</dbReference>
<proteinExistence type="predicted"/>
<name>A0A1G7HY29_9BACT</name>
<keyword evidence="3" id="KW-1185">Reference proteome</keyword>
<dbReference type="EMBL" id="FNAN01000008">
    <property type="protein sequence ID" value="SDF05273.1"/>
    <property type="molecule type" value="Genomic_DNA"/>
</dbReference>
<organism evidence="2 3">
    <name type="scientific">Dyadobacter soli</name>
    <dbReference type="NCBI Taxonomy" id="659014"/>
    <lineage>
        <taxon>Bacteria</taxon>
        <taxon>Pseudomonadati</taxon>
        <taxon>Bacteroidota</taxon>
        <taxon>Cytophagia</taxon>
        <taxon>Cytophagales</taxon>
        <taxon>Spirosomataceae</taxon>
        <taxon>Dyadobacter</taxon>
    </lineage>
</organism>
<dbReference type="Proteomes" id="UP000198748">
    <property type="component" value="Unassembled WGS sequence"/>
</dbReference>
<gene>
    <name evidence="2" type="ORF">SAMN04487996_108290</name>
</gene>
<dbReference type="RefSeq" id="WP_090151476.1">
    <property type="nucleotide sequence ID" value="NZ_FNAN01000008.1"/>
</dbReference>
<accession>A0A1G7HY29</accession>
<evidence type="ECO:0000313" key="3">
    <source>
        <dbReference type="Proteomes" id="UP000198748"/>
    </source>
</evidence>
<evidence type="ECO:0000259" key="1">
    <source>
        <dbReference type="Pfam" id="PF05685"/>
    </source>
</evidence>
<dbReference type="STRING" id="659014.SAMN04487996_108290"/>
<dbReference type="InterPro" id="IPR008538">
    <property type="entry name" value="Uma2"/>
</dbReference>
<keyword evidence="2" id="KW-0255">Endonuclease</keyword>
<dbReference type="Gene3D" id="3.90.1570.10">
    <property type="entry name" value="tt1808, chain A"/>
    <property type="match status" value="1"/>
</dbReference>
<sequence>MTAVAIKMYTEQEYLELERAAEYKSEYYRGEIFAMSGASRYHNRITENLSGEIYLALKGKSCQSFSRDMRVHIPENTLYTYPDLLIVCGKPEFRDQEFDTLLNPSVILEVLSSSTEGYDQGKKFHLYRSLRTLVEYVVIDSQEIRAAVYRKGSNGMWILASEAADLEGSIEIGHIGLTLKMADVYAQVEDLR</sequence>
<dbReference type="SUPFAM" id="SSF52980">
    <property type="entry name" value="Restriction endonuclease-like"/>
    <property type="match status" value="1"/>
</dbReference>
<dbReference type="PANTHER" id="PTHR36558">
    <property type="entry name" value="GLR1098 PROTEIN"/>
    <property type="match status" value="1"/>
</dbReference>
<dbReference type="PANTHER" id="PTHR36558:SF1">
    <property type="entry name" value="RESTRICTION ENDONUCLEASE DOMAIN-CONTAINING PROTEIN-RELATED"/>
    <property type="match status" value="1"/>
</dbReference>
<evidence type="ECO:0000313" key="2">
    <source>
        <dbReference type="EMBL" id="SDF05273.1"/>
    </source>
</evidence>
<protein>
    <submittedName>
        <fullName evidence="2">Endonuclease, Uma2 family (Restriction endonuclease fold)</fullName>
    </submittedName>
</protein>
<dbReference type="OrthoDB" id="668969at2"/>
<dbReference type="InterPro" id="IPR011335">
    <property type="entry name" value="Restrct_endonuc-II-like"/>
</dbReference>
<dbReference type="CDD" id="cd06260">
    <property type="entry name" value="DUF820-like"/>
    <property type="match status" value="1"/>
</dbReference>